<dbReference type="InterPro" id="IPR009100">
    <property type="entry name" value="AcylCoA_DH/oxidase_NM_dom_sf"/>
</dbReference>
<dbReference type="InterPro" id="IPR037069">
    <property type="entry name" value="AcylCoA_DH/ox_N_sf"/>
</dbReference>
<protein>
    <submittedName>
        <fullName evidence="6">Butyryl-CoA dehydrogenase</fullName>
        <ecNumber evidence="6">1.3.8.1</ecNumber>
    </submittedName>
</protein>
<dbReference type="EC" id="1.3.8.1" evidence="6"/>
<keyword evidence="6" id="KW-0560">Oxidoreductase</keyword>
<comment type="cofactor">
    <cofactor evidence="1">
        <name>FAD</name>
        <dbReference type="ChEBI" id="CHEBI:57692"/>
    </cofactor>
</comment>
<dbReference type="AlphaFoldDB" id="S5TKA6"/>
<dbReference type="SUPFAM" id="SSF47203">
    <property type="entry name" value="Acyl-CoA dehydrogenase C-terminal domain-like"/>
    <property type="match status" value="1"/>
</dbReference>
<evidence type="ECO:0000313" key="6">
    <source>
        <dbReference type="EMBL" id="AGS49325.1"/>
    </source>
</evidence>
<reference evidence="6" key="1">
    <citation type="journal article" date="2013" name="Proc. Natl. Acad. Sci. U.S.A.">
        <title>Mapping gene clusters within arrayed metagenomic libraries to expand the structural diversity of biomedically relevant natural products.</title>
        <authorList>
            <person name="Owen J.G."/>
            <person name="Reddy B.V."/>
            <person name="Ternei M.A."/>
            <person name="Charlop-Powers Z."/>
            <person name="Calle P.Y."/>
            <person name="Kim J.H."/>
            <person name="Brady S.F."/>
        </authorList>
    </citation>
    <scope>NUCLEOTIDE SEQUENCE</scope>
</reference>
<dbReference type="PANTHER" id="PTHR43884:SF12">
    <property type="entry name" value="ISOVALERYL-COA DEHYDROGENASE, MITOCHONDRIAL-RELATED"/>
    <property type="match status" value="1"/>
</dbReference>
<evidence type="ECO:0000256" key="1">
    <source>
        <dbReference type="ARBA" id="ARBA00001974"/>
    </source>
</evidence>
<feature type="domain" description="Acyl-CoA dehydrogenase/oxidase C-terminal" evidence="5">
    <location>
        <begin position="229"/>
        <end position="361"/>
    </location>
</feature>
<dbReference type="InterPro" id="IPR046373">
    <property type="entry name" value="Acyl-CoA_Oxase/DH_mid-dom_sf"/>
</dbReference>
<evidence type="ECO:0000256" key="2">
    <source>
        <dbReference type="ARBA" id="ARBA00009347"/>
    </source>
</evidence>
<dbReference type="Pfam" id="PF00441">
    <property type="entry name" value="Acyl-CoA_dh_1"/>
    <property type="match status" value="1"/>
</dbReference>
<dbReference type="InterPro" id="IPR036250">
    <property type="entry name" value="AcylCo_DH-like_C"/>
</dbReference>
<dbReference type="SUPFAM" id="SSF56645">
    <property type="entry name" value="Acyl-CoA dehydrogenase NM domain-like"/>
    <property type="match status" value="1"/>
</dbReference>
<proteinExistence type="inferred from homology"/>
<comment type="similarity">
    <text evidence="2">Belongs to the acyl-CoA dehydrogenase family.</text>
</comment>
<dbReference type="EMBL" id="KF264539">
    <property type="protein sequence ID" value="AGS49325.1"/>
    <property type="molecule type" value="Genomic_DNA"/>
</dbReference>
<evidence type="ECO:0000259" key="5">
    <source>
        <dbReference type="Pfam" id="PF00441"/>
    </source>
</evidence>
<keyword evidence="4" id="KW-0274">FAD</keyword>
<dbReference type="Gene3D" id="1.10.540.10">
    <property type="entry name" value="Acyl-CoA dehydrogenase/oxidase, N-terminal domain"/>
    <property type="match status" value="1"/>
</dbReference>
<dbReference type="GO" id="GO:0050660">
    <property type="term" value="F:flavin adenine dinucleotide binding"/>
    <property type="evidence" value="ECO:0007669"/>
    <property type="project" value="InterPro"/>
</dbReference>
<keyword evidence="3" id="KW-0285">Flavoprotein</keyword>
<dbReference type="InterPro" id="IPR009075">
    <property type="entry name" value="AcylCo_DH/oxidase_C"/>
</dbReference>
<dbReference type="Gene3D" id="1.20.140.10">
    <property type="entry name" value="Butyryl-CoA Dehydrogenase, subunit A, domain 3"/>
    <property type="match status" value="1"/>
</dbReference>
<name>S5TKA6_9BACT</name>
<evidence type="ECO:0000256" key="4">
    <source>
        <dbReference type="ARBA" id="ARBA00022827"/>
    </source>
</evidence>
<sequence>MTTLRMTKLRLGDPYDTANPLGFRAVLDADERGEMLAEGERILDEYALNAEFVPIQYGGRLGALEDAVSVMREVYRRDPCLGLGYGASSLIASVNVWQGATEPQRKEIADFLLSGRKLACAYHELAHGNDIGRADFEASPAGANLILNGRKEVIANIQRADAMVAFARTGAAGGGRGHSQILVRPDELPQDRVRYLPRYATTGMRGVQLGGIEFTDCPLPESAVLGELGHGLEVALTSFQVTRIGLPAMMTGILDTGLNVTLRHLLGRRLYGSAATDLPYLKAVLAGVFADLMACEAFSLVTGRGLSLLPKQATVHAAATKYAVSRLLIDAMNELATALGSRFYVREGETGIFQKLLRDIQPIGFGHAARAVCQMTLLPQLPLLAKRSWQKDHDVPAELFRLDAEVGPIAFDRLRISAGGQDHLMSTSLPDHFLAELKTLTELCATLPAKELLATASPASYDLTTRYATTLMASCCTQVWQHNQDVEFVGDPRWIEAVLHRLANPGGYLPDELTSFLFAELLNRHENGRDFGLRTH</sequence>
<dbReference type="Gene3D" id="2.40.110.10">
    <property type="entry name" value="Butyryl-CoA Dehydrogenase, subunit A, domain 2"/>
    <property type="match status" value="1"/>
</dbReference>
<organism evidence="6">
    <name type="scientific">uncultured bacterium esnapd2</name>
    <dbReference type="NCBI Taxonomy" id="1366601"/>
    <lineage>
        <taxon>Bacteria</taxon>
        <taxon>environmental samples</taxon>
    </lineage>
</organism>
<dbReference type="CDD" id="cd00567">
    <property type="entry name" value="ACAD"/>
    <property type="match status" value="1"/>
</dbReference>
<dbReference type="GO" id="GO:0016937">
    <property type="term" value="F:short-chain fatty acyl-CoA dehydrogenase activity"/>
    <property type="evidence" value="ECO:0007669"/>
    <property type="project" value="UniProtKB-EC"/>
</dbReference>
<dbReference type="PANTHER" id="PTHR43884">
    <property type="entry name" value="ACYL-COA DEHYDROGENASE"/>
    <property type="match status" value="1"/>
</dbReference>
<evidence type="ECO:0000256" key="3">
    <source>
        <dbReference type="ARBA" id="ARBA00022630"/>
    </source>
</evidence>
<accession>S5TKA6</accession>